<gene>
    <name evidence="7" type="ORF">SAMN04324258_1122</name>
</gene>
<feature type="region of interest" description="Disordered" evidence="4">
    <location>
        <begin position="1621"/>
        <end position="1654"/>
    </location>
</feature>
<evidence type="ECO:0000256" key="3">
    <source>
        <dbReference type="ARBA" id="ARBA00023326"/>
    </source>
</evidence>
<dbReference type="Gene3D" id="2.60.40.2810">
    <property type="match status" value="1"/>
</dbReference>
<keyword evidence="1" id="KW-0378">Hydrolase</keyword>
<dbReference type="CDD" id="cd00063">
    <property type="entry name" value="FN3"/>
    <property type="match status" value="4"/>
</dbReference>
<evidence type="ECO:0000313" key="7">
    <source>
        <dbReference type="EMBL" id="SKC47615.1"/>
    </source>
</evidence>
<feature type="transmembrane region" description="Helical" evidence="5">
    <location>
        <begin position="12"/>
        <end position="34"/>
    </location>
</feature>
<dbReference type="Proteomes" id="UP000189777">
    <property type="component" value="Unassembled WGS sequence"/>
</dbReference>
<keyword evidence="2" id="KW-0393">Immunoglobulin domain</keyword>
<keyword evidence="5" id="KW-0812">Transmembrane</keyword>
<dbReference type="PANTHER" id="PTHR14340:SF9">
    <property type="entry name" value="FIBRONECTIN TYPE-III DOMAIN-CONTAINING PROTEIN"/>
    <property type="match status" value="1"/>
</dbReference>
<evidence type="ECO:0000256" key="5">
    <source>
        <dbReference type="SAM" id="Phobius"/>
    </source>
</evidence>
<keyword evidence="8" id="KW-1185">Reference proteome</keyword>
<keyword evidence="3" id="KW-0119">Carbohydrate metabolism</keyword>
<dbReference type="Pfam" id="PF17963">
    <property type="entry name" value="Big_9"/>
    <property type="match status" value="10"/>
</dbReference>
<keyword evidence="5" id="KW-0472">Membrane</keyword>
<feature type="domain" description="Fibronectin type-III" evidence="6">
    <location>
        <begin position="1740"/>
        <end position="1831"/>
    </location>
</feature>
<dbReference type="InterPro" id="IPR003961">
    <property type="entry name" value="FN3_dom"/>
</dbReference>
<sequence>MSFVSRVVENRRSIASAGVVALFGAGLTGFALWYDGEATVDVDLNDSGVWVTNAAAGEVGRFNHQAQALDGTLLANATGFDVQQDAQRVLMSSSGDSSASPIDPAQLALTSTMKLPGGAQVASGGATTAIYDGESGTVWVLPFDGAASFDPEESEPALEKVGKDARIEVSRGGTVVVASAADQKLWTIPTGTRGTAGSPEEERLSVQSGADVQVTTVGEEPVVLDRSTGKLVLPGGDAVEIDGGAEAQLQQPSADSDVVVLATSRGLVSQPLGGGSPTKRTANGTPAQPVQLGACVYGAWSVSGQVVRDCPGTDDDQDVVLEGLSADSSLVYRVNRDVIVLNDVARGGLWMAADEFQKVDDWDLTIPENAEGEKTESEETTPEQVDQFVADRTKKNRPPQAKDDTFGVRPGRTTVLNVLGNDVDPDGDVMTATVDGEPTGDVDVERVLDGAALQADVPADATGSTTLTYQVDDGRDGTDTAKVTLKVVPESENDAPVQTGEPVLRVGQDGTGSVKVLPYFKDPDGDDLFLSHASTADPKDEVRSRPDGTVEFRDGGSATGRKIVDITVSDSRGEPVEGTLIVQVVATNEPPVAVQDHVTVLAGQPVTVRPLENDTDPNGDTLRLVHVAEKKGLKITNNLNAGMFTVQGHEPGSFDITYQVSDGPNATIGLVRVDVVAPPEDEAPPVVVSDQVLLPSDGSALLDVLANDSDPAGGVLVVQSVTVPDDSPVDVAVLNHDVLKVTEKRRLNEPVTFDYTVANGTGSATGQVRVVPIPAPDTLRPPEAGADKAIVHTGDVVTIPVLNNDTHPDGLDIDLNDELQEEPEAELGEAFVSEDVVRFKAGAEAGTAHLVYEVRDSNGQKDSAQVTITIKDDEENTAPQVPDTESRVLSGKTVRIPLELDGTDPDGDQVTLSSIAAAPEQGTATIVDGFVDYTAAEGAAGFDSFTYQVTDTRGAVGQGVVRVGIAAPPETNQPPQAVDDETTVRPGRTVAVRALENDNDPDGDEIGLVKDGFDGMADGLKPKAVKDDVVLEAPAEEGATSFYYTVQDAFKARSTGSITVNVDADAPLLKPVAKDDVVTAEQVRDSSTVTVDVLANDVDPDGVGTDLEVSVDPPTDGATVREDGQVQVTLAPQAQVITYTVTDVDGLEAKAFVRVPGDQSRPYVKPGSTPLQAVSGEPLTVELAELVVVRDGREPRITEESTVEATEGAAVVQDADTIEYTSSEDFAGSASVSFEVTDGAGPDDEDGNKAVLTLPIDVVPSTNQPPKVVGSPTLEVAAGEDNTVDLSRYVKDPDKDALTFDVEGAKGISTSVSGGTVTAQVEPSVPKGTRQDVAFSVSDGKNPPVSGNLELTVVGSTRPLVQTTPDKVPDAHQGQPVTIPVLENDTNPFPGEDLTVVGAFGETGAGQVSYDEQNVVITPDETFHGVLSARYAVQDATEDPDRQVEGTVTVTVLGRPEPPRAPKVEEVRSGTVVLSWEQPNNNGADITGYTLHASDGKTKDCTTTTCTFDGLTNDVEYTFTVTAANEVGDSDESAASQSARPDEKPDPPAAPKLEFGDEQLTVTWTNKTYTDRSPIECVNLEISPAPADGKIQKQCVEGSSTVWDGLTNGTAYTVRLQAENQAPDPSEWGDPSAPETPAGPPAAPAAPSASRVDTAVGGQTTVTWEQPDTNGAPIEMYYLDVYEDGSKVRTIEVGTSRSQTVQDLKTTATYTFTVRAENKAATSEASPASNAVVPYGTPTVPGNVRAALGSRTSGQADVTWSAASEFRGPKPYYQVRANGSGARNVGNVTSYTYTGLSNGTAYTFDVRACNEYTCSDWSGRSGSVTPYTTPGAPRVSWNGTTNGAGRVDDGSFSINAPSSNGGRAVDKIEYKVSGSASDSGTKTSWPASVGVPTGYSKSYTLQARAHNEGGWGAWASVTGKTDAPPQPKATVSKGNRTGVIPDGCSSGNCNYFKVSAKDFDGTSHRVECWSGNNPDSNAGWHNIRMTGSKVWTTPGGPGYDVKLGADTTLQLDCFYGYDGTQVAVVIDGKRYAATTW</sequence>
<feature type="domain" description="Fibronectin type-III" evidence="6">
    <location>
        <begin position="1547"/>
        <end position="1639"/>
    </location>
</feature>
<reference evidence="7 8" key="1">
    <citation type="submission" date="2017-02" db="EMBL/GenBank/DDBJ databases">
        <authorList>
            <person name="Peterson S.W."/>
        </authorList>
    </citation>
    <scope>NUCLEOTIDE SEQUENCE [LARGE SCALE GENOMIC DNA]</scope>
    <source>
        <strain evidence="7 8">DSM 21481</strain>
    </source>
</reference>
<feature type="domain" description="Fibronectin type-III" evidence="6">
    <location>
        <begin position="1458"/>
        <end position="1544"/>
    </location>
</feature>
<accession>A0A1T5J860</accession>
<name>A0A1T5J860_9MICO</name>
<dbReference type="InterPro" id="IPR013783">
    <property type="entry name" value="Ig-like_fold"/>
</dbReference>
<protein>
    <submittedName>
        <fullName evidence="7">Fibronectin type III domain-containing protein</fullName>
    </submittedName>
</protein>
<dbReference type="PROSITE" id="PS50853">
    <property type="entry name" value="FN3"/>
    <property type="match status" value="4"/>
</dbReference>
<keyword evidence="3" id="KW-0624">Polysaccharide degradation</keyword>
<dbReference type="GO" id="GO:0000272">
    <property type="term" value="P:polysaccharide catabolic process"/>
    <property type="evidence" value="ECO:0007669"/>
    <property type="project" value="UniProtKB-KW"/>
</dbReference>
<feature type="region of interest" description="Disordered" evidence="4">
    <location>
        <begin position="189"/>
        <end position="208"/>
    </location>
</feature>
<dbReference type="NCBIfam" id="NF012211">
    <property type="entry name" value="tand_rpt_95"/>
    <property type="match status" value="2"/>
</dbReference>
<dbReference type="SMART" id="SM00060">
    <property type="entry name" value="FN3"/>
    <property type="match status" value="4"/>
</dbReference>
<feature type="region of interest" description="Disordered" evidence="4">
    <location>
        <begin position="1524"/>
        <end position="1557"/>
    </location>
</feature>
<dbReference type="GO" id="GO:0016798">
    <property type="term" value="F:hydrolase activity, acting on glycosyl bonds"/>
    <property type="evidence" value="ECO:0007669"/>
    <property type="project" value="UniProtKB-KW"/>
</dbReference>
<evidence type="ECO:0000259" key="6">
    <source>
        <dbReference type="PROSITE" id="PS50853"/>
    </source>
</evidence>
<dbReference type="PANTHER" id="PTHR14340">
    <property type="entry name" value="MICROFIBRIL-ASSOCIATED GLYCOPROTEIN 3"/>
    <property type="match status" value="1"/>
</dbReference>
<feature type="domain" description="Fibronectin type-III" evidence="6">
    <location>
        <begin position="1643"/>
        <end position="1736"/>
    </location>
</feature>
<feature type="region of interest" description="Disordered" evidence="4">
    <location>
        <begin position="391"/>
        <end position="411"/>
    </location>
</feature>
<dbReference type="STRING" id="526729.SAMN04324258_1122"/>
<evidence type="ECO:0000256" key="4">
    <source>
        <dbReference type="SAM" id="MobiDB-lite"/>
    </source>
</evidence>
<evidence type="ECO:0000313" key="8">
    <source>
        <dbReference type="Proteomes" id="UP000189777"/>
    </source>
</evidence>
<dbReference type="InterPro" id="IPR036116">
    <property type="entry name" value="FN3_sf"/>
</dbReference>
<dbReference type="OrthoDB" id="5241356at2"/>
<dbReference type="RefSeq" id="WP_079572289.1">
    <property type="nucleotide sequence ID" value="NZ_FUZQ01000002.1"/>
</dbReference>
<organism evidence="7 8">
    <name type="scientific">Krasilnikoviella flava</name>
    <dbReference type="NCBI Taxonomy" id="526729"/>
    <lineage>
        <taxon>Bacteria</taxon>
        <taxon>Bacillati</taxon>
        <taxon>Actinomycetota</taxon>
        <taxon>Actinomycetes</taxon>
        <taxon>Micrococcales</taxon>
        <taxon>Promicromonosporaceae</taxon>
        <taxon>Krasilnikoviella</taxon>
    </lineage>
</organism>
<dbReference type="Gene3D" id="2.60.40.10">
    <property type="entry name" value="Immunoglobulins"/>
    <property type="match status" value="4"/>
</dbReference>
<evidence type="ECO:0000256" key="1">
    <source>
        <dbReference type="ARBA" id="ARBA00023295"/>
    </source>
</evidence>
<dbReference type="Pfam" id="PF00041">
    <property type="entry name" value="fn3"/>
    <property type="match status" value="3"/>
</dbReference>
<dbReference type="SUPFAM" id="SSF49265">
    <property type="entry name" value="Fibronectin type III"/>
    <property type="match status" value="3"/>
</dbReference>
<dbReference type="EMBL" id="FUZQ01000002">
    <property type="protein sequence ID" value="SKC47615.1"/>
    <property type="molecule type" value="Genomic_DNA"/>
</dbReference>
<evidence type="ECO:0000256" key="2">
    <source>
        <dbReference type="ARBA" id="ARBA00023319"/>
    </source>
</evidence>
<keyword evidence="5" id="KW-1133">Transmembrane helix</keyword>
<proteinExistence type="predicted"/>
<keyword evidence="1" id="KW-0326">Glycosidase</keyword>